<gene>
    <name evidence="2" type="ORF">LMG24238_00740</name>
</gene>
<dbReference type="RefSeq" id="WP_175049087.1">
    <property type="nucleotide sequence ID" value="NZ_CADIKC010000001.1"/>
</dbReference>
<evidence type="ECO:0000259" key="1">
    <source>
        <dbReference type="Pfam" id="PF00535"/>
    </source>
</evidence>
<protein>
    <recommendedName>
        <fullName evidence="1">Glycosyltransferase 2-like domain-containing protein</fullName>
    </recommendedName>
</protein>
<sequence length="314" mass="35729">MNKIGKNVPVVVFAYNRPRHLEATLGALRRAHGASETDVLIFCDGPRSRSEQMSVNEVRDVAKNAQGFQSVKVLTSDENRGLGDSVIRGVSHALSLYESVIVIEDDVEVSPGFLNYMCGALNEYVSASKVFSISGYSPPVEGKERFNDGFFIPRICSWGWATWRDRWQSVDWNLGEYAAFIKDRSRRVEFCRAGRDMLDMLINQAEGESESWAIRFDFGRFISGNRLTLYPSSSLVKNSGMDGSGEHFENSQRYQSPMSQRTEFSFPLLVDEANELTVAFSEFYPRRLRSRLAILARRMRVHGPARKAFRFVFR</sequence>
<organism evidence="2 3">
    <name type="scientific">Paraburkholderia sediminicola</name>
    <dbReference type="NCBI Taxonomy" id="458836"/>
    <lineage>
        <taxon>Bacteria</taxon>
        <taxon>Pseudomonadati</taxon>
        <taxon>Pseudomonadota</taxon>
        <taxon>Betaproteobacteria</taxon>
        <taxon>Burkholderiales</taxon>
        <taxon>Burkholderiaceae</taxon>
        <taxon>Paraburkholderia</taxon>
    </lineage>
</organism>
<dbReference type="SUPFAM" id="SSF53448">
    <property type="entry name" value="Nucleotide-diphospho-sugar transferases"/>
    <property type="match status" value="1"/>
</dbReference>
<dbReference type="GeneID" id="97039394"/>
<evidence type="ECO:0000313" key="3">
    <source>
        <dbReference type="Proteomes" id="UP000494255"/>
    </source>
</evidence>
<dbReference type="Proteomes" id="UP000494255">
    <property type="component" value="Unassembled WGS sequence"/>
</dbReference>
<dbReference type="AlphaFoldDB" id="A0A6J4ZXU0"/>
<feature type="domain" description="Glycosyltransferase 2-like" evidence="1">
    <location>
        <begin position="10"/>
        <end position="124"/>
    </location>
</feature>
<reference evidence="2 3" key="1">
    <citation type="submission" date="2020-04" db="EMBL/GenBank/DDBJ databases">
        <authorList>
            <person name="De Canck E."/>
        </authorList>
    </citation>
    <scope>NUCLEOTIDE SEQUENCE [LARGE SCALE GENOMIC DNA]</scope>
    <source>
        <strain evidence="2 3">LMG 24238</strain>
    </source>
</reference>
<dbReference type="EMBL" id="CADIKC010000001">
    <property type="protein sequence ID" value="CAB3646040.1"/>
    <property type="molecule type" value="Genomic_DNA"/>
</dbReference>
<keyword evidence="3" id="KW-1185">Reference proteome</keyword>
<name>A0A6J4ZXU0_9BURK</name>
<proteinExistence type="predicted"/>
<evidence type="ECO:0000313" key="2">
    <source>
        <dbReference type="EMBL" id="CAB3646040.1"/>
    </source>
</evidence>
<dbReference type="InterPro" id="IPR029044">
    <property type="entry name" value="Nucleotide-diphossugar_trans"/>
</dbReference>
<accession>A0A6J4ZXU0</accession>
<dbReference type="Pfam" id="PF00535">
    <property type="entry name" value="Glycos_transf_2"/>
    <property type="match status" value="1"/>
</dbReference>
<dbReference type="Gene3D" id="3.90.550.10">
    <property type="entry name" value="Spore Coat Polysaccharide Biosynthesis Protein SpsA, Chain A"/>
    <property type="match status" value="1"/>
</dbReference>
<dbReference type="CDD" id="cd00761">
    <property type="entry name" value="Glyco_tranf_GTA_type"/>
    <property type="match status" value="1"/>
</dbReference>
<dbReference type="InterPro" id="IPR001173">
    <property type="entry name" value="Glyco_trans_2-like"/>
</dbReference>